<evidence type="ECO:0000256" key="1">
    <source>
        <dbReference type="PROSITE-ProRule" id="PRU00723"/>
    </source>
</evidence>
<reference evidence="5" key="1">
    <citation type="submission" date="2023-01" db="EMBL/GenBank/DDBJ databases">
        <authorList>
            <person name="Piombo E."/>
        </authorList>
    </citation>
    <scope>NUCLEOTIDE SEQUENCE</scope>
</reference>
<feature type="compositionally biased region" description="Polar residues" evidence="3">
    <location>
        <begin position="919"/>
        <end position="943"/>
    </location>
</feature>
<feature type="region of interest" description="Disordered" evidence="3">
    <location>
        <begin position="72"/>
        <end position="135"/>
    </location>
</feature>
<feature type="compositionally biased region" description="Polar residues" evidence="3">
    <location>
        <begin position="458"/>
        <end position="475"/>
    </location>
</feature>
<name>A0AA35Q864_9HYPO</name>
<protein>
    <recommendedName>
        <fullName evidence="4">C3H1-type domain-containing protein</fullName>
    </recommendedName>
</protein>
<dbReference type="GO" id="GO:0008270">
    <property type="term" value="F:zinc ion binding"/>
    <property type="evidence" value="ECO:0007669"/>
    <property type="project" value="UniProtKB-KW"/>
</dbReference>
<dbReference type="AlphaFoldDB" id="A0AA35Q864"/>
<keyword evidence="6" id="KW-1185">Reference proteome</keyword>
<feature type="compositionally biased region" description="Basic and acidic residues" evidence="3">
    <location>
        <begin position="945"/>
        <end position="956"/>
    </location>
</feature>
<feature type="zinc finger region" description="C3H1-type" evidence="1">
    <location>
        <begin position="999"/>
        <end position="1027"/>
    </location>
</feature>
<feature type="compositionally biased region" description="Basic and acidic residues" evidence="3">
    <location>
        <begin position="611"/>
        <end position="623"/>
    </location>
</feature>
<keyword evidence="1" id="KW-0862">Zinc</keyword>
<feature type="region of interest" description="Disordered" evidence="3">
    <location>
        <begin position="317"/>
        <end position="398"/>
    </location>
</feature>
<evidence type="ECO:0000256" key="2">
    <source>
        <dbReference type="SAM" id="Coils"/>
    </source>
</evidence>
<keyword evidence="2" id="KW-0175">Coiled coil</keyword>
<keyword evidence="1" id="KW-0863">Zinc-finger</keyword>
<feature type="compositionally biased region" description="Acidic residues" evidence="3">
    <location>
        <begin position="122"/>
        <end position="135"/>
    </location>
</feature>
<feature type="domain" description="C3H1-type" evidence="4">
    <location>
        <begin position="999"/>
        <end position="1027"/>
    </location>
</feature>
<feature type="compositionally biased region" description="Low complexity" evidence="3">
    <location>
        <begin position="423"/>
        <end position="440"/>
    </location>
</feature>
<feature type="coiled-coil region" evidence="2">
    <location>
        <begin position="706"/>
        <end position="740"/>
    </location>
</feature>
<keyword evidence="1" id="KW-0479">Metal-binding</keyword>
<comment type="caution">
    <text evidence="5">The sequence shown here is derived from an EMBL/GenBank/DDBJ whole genome shotgun (WGS) entry which is preliminary data.</text>
</comment>
<feature type="compositionally biased region" description="Polar residues" evidence="3">
    <location>
        <begin position="155"/>
        <end position="171"/>
    </location>
</feature>
<evidence type="ECO:0000313" key="5">
    <source>
        <dbReference type="EMBL" id="CAI6094124.1"/>
    </source>
</evidence>
<feature type="region of interest" description="Disordered" evidence="3">
    <location>
        <begin position="898"/>
        <end position="962"/>
    </location>
</feature>
<feature type="region of interest" description="Disordered" evidence="3">
    <location>
        <begin position="148"/>
        <end position="180"/>
    </location>
</feature>
<feature type="region of interest" description="Disordered" evidence="3">
    <location>
        <begin position="611"/>
        <end position="684"/>
    </location>
</feature>
<feature type="compositionally biased region" description="Acidic residues" evidence="3">
    <location>
        <begin position="526"/>
        <end position="541"/>
    </location>
</feature>
<feature type="compositionally biased region" description="Polar residues" evidence="3">
    <location>
        <begin position="624"/>
        <end position="651"/>
    </location>
</feature>
<feature type="compositionally biased region" description="Acidic residues" evidence="3">
    <location>
        <begin position="819"/>
        <end position="847"/>
    </location>
</feature>
<evidence type="ECO:0000313" key="6">
    <source>
        <dbReference type="Proteomes" id="UP001160390"/>
    </source>
</evidence>
<dbReference type="InterPro" id="IPR000571">
    <property type="entry name" value="Znf_CCCH"/>
</dbReference>
<evidence type="ECO:0000259" key="4">
    <source>
        <dbReference type="PROSITE" id="PS50103"/>
    </source>
</evidence>
<dbReference type="Proteomes" id="UP001160390">
    <property type="component" value="Unassembled WGS sequence"/>
</dbReference>
<proteinExistence type="predicted"/>
<feature type="region of interest" description="Disordered" evidence="3">
    <location>
        <begin position="421"/>
        <end position="598"/>
    </location>
</feature>
<dbReference type="EMBL" id="CABFNP030001245">
    <property type="protein sequence ID" value="CAI6094124.1"/>
    <property type="molecule type" value="Genomic_DNA"/>
</dbReference>
<feature type="compositionally biased region" description="Polar residues" evidence="3">
    <location>
        <begin position="96"/>
        <end position="105"/>
    </location>
</feature>
<feature type="compositionally biased region" description="Basic and acidic residues" evidence="3">
    <location>
        <begin position="326"/>
        <end position="338"/>
    </location>
</feature>
<feature type="compositionally biased region" description="Basic and acidic residues" evidence="3">
    <location>
        <begin position="347"/>
        <end position="362"/>
    </location>
</feature>
<sequence length="1101" mass="120580">MNPYGYAYGQSEPYFPQQYDTQPRHAYSFPASSGPDNVGIGLQHIQRDYTQSGFNGGHSLIPGLGMSLSNGASEIHGGPLPTSYVQPTGPGPMTAGSVQLSNKQDASLETREAGQSTAQNEPTDEAMEEGEVSEGELEDIYDPEALEENTHEAPKSSNLTPHTVETRQQGLPQDGEGVLSSRLRPDIQVLVTEFDTALERSGSYSPYLSPREITSTRPASPQGQQANQADLKTPTASFSSDSEATFNQAETTWEEARKHAQDTILRLWPLKIRYQDYLNEGLDEATLRSLFTDLGLDMKLSPEKESHIANVQAIDSGLPTTTNVEDSSRMQLESHETPKAPMANPPKEPKRSRGEERKDRIARLLAAKQASVPQLSEKPGVTPTAKPAEKLPSVAPAKTQAQIAEKSKLVQQKMEALRKAREAQAQAQAASRQQAAEVAQPNLRQNSSATKPPPVEIVTSNYHPVQDGSTNTPSSIPGLFLPAGQTAPSSSQQKRPMASELNDLSDPTTKRPFGQPRQSQRFLIDISDDEDDAAMEIDSPELDSASVHRSNSPFKVPSFPMLPGSSTPLENLSPGLAQTPPRTTRSATGGGNLESMNKEIELMKRRIAEAEARRRAKLSRTESAHGQNGQDDMNTESSEPASKSGPVSSVDGSELAREESPPAGPLEFVSQRLPKASDSNQTERRIALRQRSRVASERLPLVEAHRQEQLRKLEALRSQMEDIQKDIEASLEEEKQLRNEVAFCNTEVQNDGHKDTPVLISAVKGPVVVEALDTPSRDSASGLQPESQVVAVETEQHTLADATEGGTPDDYVDQASIDDENNVEMPDIESQEDTDDNSDDRMDEESTSSEAEYQPEVQDQGLQAETSTEQDALVNGRPHSPEACEEEDLELQTLMQECDKSPSFSPEPAENSSHETSDNDQQAILPTPLTKSISTGQVESTAASPREENHQEKLESRPGSSFIPYDSSLRPFRAYRFHPLFNDSVPGGFRSLTYSNNIDANLEVCPDQLAGQACSRGNMCPYQHFEAMQLADDQILLQLGSHSSFEGEQKAQFINGLRRLLTDYRERKIKDFHTISNGIVDYRANFSGDKSKILPLGNVSL</sequence>
<feature type="compositionally biased region" description="Polar residues" evidence="3">
    <location>
        <begin position="202"/>
        <end position="251"/>
    </location>
</feature>
<gene>
    <name evidence="5" type="ORF">CCHLO57077_00001191</name>
</gene>
<feature type="region of interest" description="Disordered" evidence="3">
    <location>
        <begin position="201"/>
        <end position="251"/>
    </location>
</feature>
<organism evidence="5 6">
    <name type="scientific">Clonostachys chloroleuca</name>
    <dbReference type="NCBI Taxonomy" id="1926264"/>
    <lineage>
        <taxon>Eukaryota</taxon>
        <taxon>Fungi</taxon>
        <taxon>Dikarya</taxon>
        <taxon>Ascomycota</taxon>
        <taxon>Pezizomycotina</taxon>
        <taxon>Sordariomycetes</taxon>
        <taxon>Hypocreomycetidae</taxon>
        <taxon>Hypocreales</taxon>
        <taxon>Bionectriaceae</taxon>
        <taxon>Clonostachys</taxon>
    </lineage>
</organism>
<feature type="compositionally biased region" description="Polar residues" evidence="3">
    <location>
        <begin position="860"/>
        <end position="870"/>
    </location>
</feature>
<feature type="region of interest" description="Disordered" evidence="3">
    <location>
        <begin position="819"/>
        <end position="886"/>
    </location>
</feature>
<accession>A0AA35Q864</accession>
<dbReference type="PROSITE" id="PS50103">
    <property type="entry name" value="ZF_C3H1"/>
    <property type="match status" value="1"/>
</dbReference>
<evidence type="ECO:0000256" key="3">
    <source>
        <dbReference type="SAM" id="MobiDB-lite"/>
    </source>
</evidence>